<dbReference type="PANTHER" id="PTHR43775">
    <property type="entry name" value="FATTY ACID SYNTHASE"/>
    <property type="match status" value="1"/>
</dbReference>
<proteinExistence type="predicted"/>
<evidence type="ECO:0000313" key="3">
    <source>
        <dbReference type="Proteomes" id="UP000247810"/>
    </source>
</evidence>
<dbReference type="InterPro" id="IPR050091">
    <property type="entry name" value="PKS_NRPS_Biosynth_Enz"/>
</dbReference>
<dbReference type="STRING" id="1448320.A0A319DNK5"/>
<dbReference type="EMBL" id="KZ825850">
    <property type="protein sequence ID" value="PYH95637.1"/>
    <property type="molecule type" value="Genomic_DNA"/>
</dbReference>
<reference evidence="2 3" key="1">
    <citation type="submission" date="2018-02" db="EMBL/GenBank/DDBJ databases">
        <title>The genomes of Aspergillus section Nigri reveals drivers in fungal speciation.</title>
        <authorList>
            <consortium name="DOE Joint Genome Institute"/>
            <person name="Vesth T.C."/>
            <person name="Nybo J."/>
            <person name="Theobald S."/>
            <person name="Brandl J."/>
            <person name="Frisvad J.C."/>
            <person name="Nielsen K.F."/>
            <person name="Lyhne E.K."/>
            <person name="Kogle M.E."/>
            <person name="Kuo A."/>
            <person name="Riley R."/>
            <person name="Clum A."/>
            <person name="Nolan M."/>
            <person name="Lipzen A."/>
            <person name="Salamov A."/>
            <person name="Henrissat B."/>
            <person name="Wiebenga A."/>
            <person name="De vries R.P."/>
            <person name="Grigoriev I.V."/>
            <person name="Mortensen U.H."/>
            <person name="Andersen M.R."/>
            <person name="Baker S.E."/>
        </authorList>
    </citation>
    <scope>NUCLEOTIDE SEQUENCE [LARGE SCALE GENOMIC DNA]</scope>
    <source>
        <strain evidence="2 3">CBS 707.79</strain>
    </source>
</reference>
<dbReference type="Gene3D" id="3.40.47.10">
    <property type="match status" value="1"/>
</dbReference>
<accession>A0A319DNK5</accession>
<dbReference type="AlphaFoldDB" id="A0A319DNK5"/>
<keyword evidence="3" id="KW-1185">Reference proteome</keyword>
<sequence length="179" mass="19863">MKHSQPSRWSRSQTPNQIPRLPFIGMRCRLSGNTGTPEALWNACANAANTGSTVPADRFNTKAFFHPEAYNRGTSGHFIEEDIFAFDAAFFNLTAEAAAVNADDTWQWTLKFDCNWNVSEAFESAGMPTDDMAGSLTSVYSAYSFKDYQERLITDSDNLPRPFLNGVGGAMLANRVSHF</sequence>
<dbReference type="Pfam" id="PF00109">
    <property type="entry name" value="ketoacyl-synt"/>
    <property type="match status" value="1"/>
</dbReference>
<dbReference type="InterPro" id="IPR014030">
    <property type="entry name" value="Ketoacyl_synth_N"/>
</dbReference>
<feature type="domain" description="Beta-ketoacyl synthase-like N-terminal" evidence="1">
    <location>
        <begin position="24"/>
        <end position="179"/>
    </location>
</feature>
<name>A0A319DNK5_9EURO</name>
<dbReference type="InterPro" id="IPR016039">
    <property type="entry name" value="Thiolase-like"/>
</dbReference>
<dbReference type="PANTHER" id="PTHR43775:SF29">
    <property type="entry name" value="ASPERFURANONE POLYKETIDE SYNTHASE AFOG-RELATED"/>
    <property type="match status" value="1"/>
</dbReference>
<evidence type="ECO:0000313" key="2">
    <source>
        <dbReference type="EMBL" id="PYH95637.1"/>
    </source>
</evidence>
<dbReference type="Proteomes" id="UP000247810">
    <property type="component" value="Unassembled WGS sequence"/>
</dbReference>
<evidence type="ECO:0000259" key="1">
    <source>
        <dbReference type="Pfam" id="PF00109"/>
    </source>
</evidence>
<protein>
    <recommendedName>
        <fullName evidence="1">Beta-ketoacyl synthase-like N-terminal domain-containing protein</fullName>
    </recommendedName>
</protein>
<dbReference type="GO" id="GO:0004312">
    <property type="term" value="F:fatty acid synthase activity"/>
    <property type="evidence" value="ECO:0007669"/>
    <property type="project" value="TreeGrafter"/>
</dbReference>
<dbReference type="OrthoDB" id="329835at2759"/>
<dbReference type="GO" id="GO:0006633">
    <property type="term" value="P:fatty acid biosynthetic process"/>
    <property type="evidence" value="ECO:0007669"/>
    <property type="project" value="TreeGrafter"/>
</dbReference>
<dbReference type="GO" id="GO:0044550">
    <property type="term" value="P:secondary metabolite biosynthetic process"/>
    <property type="evidence" value="ECO:0007669"/>
    <property type="project" value="TreeGrafter"/>
</dbReference>
<dbReference type="SUPFAM" id="SSF53901">
    <property type="entry name" value="Thiolase-like"/>
    <property type="match status" value="1"/>
</dbReference>
<dbReference type="VEuPathDB" id="FungiDB:BO71DRAFT_428897"/>
<gene>
    <name evidence="2" type="ORF">BO71DRAFT_428897</name>
</gene>
<organism evidence="2 3">
    <name type="scientific">Aspergillus ellipticus CBS 707.79</name>
    <dbReference type="NCBI Taxonomy" id="1448320"/>
    <lineage>
        <taxon>Eukaryota</taxon>
        <taxon>Fungi</taxon>
        <taxon>Dikarya</taxon>
        <taxon>Ascomycota</taxon>
        <taxon>Pezizomycotina</taxon>
        <taxon>Eurotiomycetes</taxon>
        <taxon>Eurotiomycetidae</taxon>
        <taxon>Eurotiales</taxon>
        <taxon>Aspergillaceae</taxon>
        <taxon>Aspergillus</taxon>
        <taxon>Aspergillus subgen. Circumdati</taxon>
    </lineage>
</organism>